<evidence type="ECO:0000313" key="3">
    <source>
        <dbReference type="EMBL" id="KAB2352272.1"/>
    </source>
</evidence>
<proteinExistence type="predicted"/>
<dbReference type="AlphaFoldDB" id="A0A6H9Z2L1"/>
<evidence type="ECO:0000256" key="2">
    <source>
        <dbReference type="SAM" id="Phobius"/>
    </source>
</evidence>
<feature type="compositionally biased region" description="Polar residues" evidence="1">
    <location>
        <begin position="99"/>
        <end position="121"/>
    </location>
</feature>
<comment type="caution">
    <text evidence="3">The sequence shown here is derived from an EMBL/GenBank/DDBJ whole genome shotgun (WGS) entry which is preliminary data.</text>
</comment>
<keyword evidence="2" id="KW-0472">Membrane</keyword>
<name>A0A6H9Z2L1_9ACTN</name>
<keyword evidence="4" id="KW-1185">Reference proteome</keyword>
<accession>A0A6H9Z2L1</accession>
<protein>
    <submittedName>
        <fullName evidence="3">Uncharacterized protein</fullName>
    </submittedName>
</protein>
<evidence type="ECO:0000313" key="4">
    <source>
        <dbReference type="Proteomes" id="UP000468735"/>
    </source>
</evidence>
<evidence type="ECO:0000256" key="1">
    <source>
        <dbReference type="SAM" id="MobiDB-lite"/>
    </source>
</evidence>
<feature type="region of interest" description="Disordered" evidence="1">
    <location>
        <begin position="98"/>
        <end position="153"/>
    </location>
</feature>
<feature type="transmembrane region" description="Helical" evidence="2">
    <location>
        <begin position="49"/>
        <end position="69"/>
    </location>
</feature>
<organism evidence="3 4">
    <name type="scientific">Actinomadura rudentiformis</name>
    <dbReference type="NCBI Taxonomy" id="359158"/>
    <lineage>
        <taxon>Bacteria</taxon>
        <taxon>Bacillati</taxon>
        <taxon>Actinomycetota</taxon>
        <taxon>Actinomycetes</taxon>
        <taxon>Streptosporangiales</taxon>
        <taxon>Thermomonosporaceae</taxon>
        <taxon>Actinomadura</taxon>
    </lineage>
</organism>
<feature type="compositionally biased region" description="Low complexity" evidence="1">
    <location>
        <begin position="124"/>
        <end position="133"/>
    </location>
</feature>
<keyword evidence="2" id="KW-0812">Transmembrane</keyword>
<gene>
    <name evidence="3" type="ORF">F8566_00780</name>
</gene>
<sequence length="153" mass="15932">MNDEMITAMRQVRPAGPPEDPAVRERAWARLRAELDTPPEPRRVLGRRIAWRSAIIGAVAAGAAAAVIVTQAGGNAPGTPRAGGTGQTVRILEVAAKTVENQTAPGRGQTSGSMSRGSRLSTLRGPRTGSGRWSSGGGSTVRRPRATTPGRMS</sequence>
<reference evidence="3 4" key="1">
    <citation type="submission" date="2019-09" db="EMBL/GenBank/DDBJ databases">
        <title>Actinomadura physcomitrii sp. nov., a novel actinomycete isolated from moss [Physcomitrium sphaericum (Ludw) Fuernr].</title>
        <authorList>
            <person name="Zhuang X."/>
            <person name="Liu C."/>
        </authorList>
    </citation>
    <scope>NUCLEOTIDE SEQUENCE [LARGE SCALE GENOMIC DNA]</scope>
    <source>
        <strain evidence="3 4">HMC1</strain>
    </source>
</reference>
<dbReference type="Proteomes" id="UP000468735">
    <property type="component" value="Unassembled WGS sequence"/>
</dbReference>
<keyword evidence="2" id="KW-1133">Transmembrane helix</keyword>
<dbReference type="EMBL" id="WBMT01000001">
    <property type="protein sequence ID" value="KAB2352272.1"/>
    <property type="molecule type" value="Genomic_DNA"/>
</dbReference>